<evidence type="ECO:0000313" key="2">
    <source>
        <dbReference type="Proteomes" id="UP000247584"/>
    </source>
</evidence>
<reference evidence="1 2" key="1">
    <citation type="submission" date="2018-06" db="EMBL/GenBank/DDBJ databases">
        <title>Genomic Encyclopedia of Type Strains, Phase III (KMG-III): the genomes of soil and plant-associated and newly described type strains.</title>
        <authorList>
            <person name="Whitman W."/>
        </authorList>
    </citation>
    <scope>NUCLEOTIDE SEQUENCE [LARGE SCALE GENOMIC DNA]</scope>
    <source>
        <strain evidence="1 2">JC5</strain>
    </source>
</reference>
<dbReference type="EMBL" id="QJSY01000046">
    <property type="protein sequence ID" value="PYE54699.1"/>
    <property type="molecule type" value="Genomic_DNA"/>
</dbReference>
<accession>A0ABX5PIF1</accession>
<protein>
    <submittedName>
        <fullName evidence="1">Uncharacterized protein</fullName>
    </submittedName>
</protein>
<proteinExistence type="predicted"/>
<gene>
    <name evidence="1" type="ORF">C8J23_14623</name>
</gene>
<evidence type="ECO:0000313" key="1">
    <source>
        <dbReference type="EMBL" id="PYE54699.1"/>
    </source>
</evidence>
<dbReference type="Proteomes" id="UP000247584">
    <property type="component" value="Unassembled WGS sequence"/>
</dbReference>
<comment type="caution">
    <text evidence="1">The sequence shown here is derived from an EMBL/GenBank/DDBJ whole genome shotgun (WGS) entry which is preliminary data.</text>
</comment>
<organism evidence="1 2">
    <name type="scientific">Shewanella chilikensis</name>
    <dbReference type="NCBI Taxonomy" id="558541"/>
    <lineage>
        <taxon>Bacteria</taxon>
        <taxon>Pseudomonadati</taxon>
        <taxon>Pseudomonadota</taxon>
        <taxon>Gammaproteobacteria</taxon>
        <taxon>Alteromonadales</taxon>
        <taxon>Shewanellaceae</taxon>
        <taxon>Shewanella</taxon>
    </lineage>
</organism>
<sequence length="63" mass="7315">MQYFVLEKEGVNTDEADSVLPSSLESSSISSLLRRVGAMGLSCYNARSFLWRREWTYLLYWMA</sequence>
<keyword evidence="2" id="KW-1185">Reference proteome</keyword>
<name>A0ABX5PIF1_9GAMM</name>